<dbReference type="FunFam" id="1.10.238.10:FF:000003">
    <property type="entry name" value="Calmodulin A"/>
    <property type="match status" value="1"/>
</dbReference>
<feature type="domain" description="EF-hand" evidence="3">
    <location>
        <begin position="9"/>
        <end position="44"/>
    </location>
</feature>
<evidence type="ECO:0000313" key="5">
    <source>
        <dbReference type="EMBL" id="CAL6050612.1"/>
    </source>
</evidence>
<dbReference type="AlphaFoldDB" id="A0AA86VKD0"/>
<dbReference type="PANTHER" id="PTHR23048">
    <property type="entry name" value="MYOSIN LIGHT CHAIN 1, 3"/>
    <property type="match status" value="1"/>
</dbReference>
<reference evidence="4" key="1">
    <citation type="submission" date="2023-06" db="EMBL/GenBank/DDBJ databases">
        <authorList>
            <person name="Kurt Z."/>
        </authorList>
    </citation>
    <scope>NUCLEOTIDE SEQUENCE</scope>
</reference>
<gene>
    <name evidence="5" type="ORF">HINF_LOCUS43971</name>
    <name evidence="4" type="ORF">HINF_LOCUS56793</name>
</gene>
<name>A0AA86VKD0_9EUKA</name>
<accession>A0AA86VKD0</accession>
<protein>
    <submittedName>
        <fullName evidence="4">Centrin</fullName>
    </submittedName>
</protein>
<reference evidence="5 6" key="2">
    <citation type="submission" date="2024-07" db="EMBL/GenBank/DDBJ databases">
        <authorList>
            <person name="Akdeniz Z."/>
        </authorList>
    </citation>
    <scope>NUCLEOTIDE SEQUENCE [LARGE SCALE GENOMIC DNA]</scope>
</reference>
<evidence type="ECO:0000259" key="3">
    <source>
        <dbReference type="PROSITE" id="PS50222"/>
    </source>
</evidence>
<dbReference type="InterPro" id="IPR050230">
    <property type="entry name" value="CALM/Myosin/TropC-like"/>
</dbReference>
<dbReference type="GO" id="GO:0005509">
    <property type="term" value="F:calcium ion binding"/>
    <property type="evidence" value="ECO:0007669"/>
    <property type="project" value="InterPro"/>
</dbReference>
<feature type="domain" description="EF-hand" evidence="3">
    <location>
        <begin position="114"/>
        <end position="147"/>
    </location>
</feature>
<comment type="caution">
    <text evidence="4">The sequence shown here is derived from an EMBL/GenBank/DDBJ whole genome shotgun (WGS) entry which is preliminary data.</text>
</comment>
<dbReference type="GO" id="GO:0016460">
    <property type="term" value="C:myosin II complex"/>
    <property type="evidence" value="ECO:0007669"/>
    <property type="project" value="TreeGrafter"/>
</dbReference>
<dbReference type="PANTHER" id="PTHR23048:SF59">
    <property type="entry name" value="EF-HAND SUPERFAMILY PROTEIN"/>
    <property type="match status" value="1"/>
</dbReference>
<dbReference type="Pfam" id="PF13405">
    <property type="entry name" value="EF-hand_6"/>
    <property type="match status" value="1"/>
</dbReference>
<keyword evidence="1" id="KW-0677">Repeat</keyword>
<evidence type="ECO:0000313" key="6">
    <source>
        <dbReference type="Proteomes" id="UP001642409"/>
    </source>
</evidence>
<dbReference type="SMART" id="SM00054">
    <property type="entry name" value="EFh"/>
    <property type="match status" value="2"/>
</dbReference>
<keyword evidence="2" id="KW-0106">Calcium</keyword>
<dbReference type="Pfam" id="PF13833">
    <property type="entry name" value="EF-hand_8"/>
    <property type="match status" value="1"/>
</dbReference>
<dbReference type="InterPro" id="IPR002048">
    <property type="entry name" value="EF_hand_dom"/>
</dbReference>
<proteinExistence type="predicted"/>
<dbReference type="Proteomes" id="UP001642409">
    <property type="component" value="Unassembled WGS sequence"/>
</dbReference>
<dbReference type="EMBL" id="CAXDID020000185">
    <property type="protein sequence ID" value="CAL6050612.1"/>
    <property type="molecule type" value="Genomic_DNA"/>
</dbReference>
<dbReference type="SUPFAM" id="SSF47473">
    <property type="entry name" value="EF-hand"/>
    <property type="match status" value="1"/>
</dbReference>
<dbReference type="EMBL" id="CATOUU010001054">
    <property type="protein sequence ID" value="CAI9969148.1"/>
    <property type="molecule type" value="Genomic_DNA"/>
</dbReference>
<evidence type="ECO:0000256" key="1">
    <source>
        <dbReference type="ARBA" id="ARBA00022737"/>
    </source>
</evidence>
<sequence>MSKFSLTKTQQTEIADSFQIFDTEKSGYLSKEQFKLATRALGFELSKEDLAQLASQYASDQGYNFEDFSLIVSEKMQCRDLLADLSTSFKQMAPNGQLKISNLREVCKQLNELQEDEDFQQMISIIDQDGKGYVTENQYLKFMMSGK</sequence>
<keyword evidence="6" id="KW-1185">Reference proteome</keyword>
<evidence type="ECO:0000313" key="4">
    <source>
        <dbReference type="EMBL" id="CAI9969148.1"/>
    </source>
</evidence>
<evidence type="ECO:0000256" key="2">
    <source>
        <dbReference type="ARBA" id="ARBA00022837"/>
    </source>
</evidence>
<dbReference type="Gene3D" id="1.10.238.10">
    <property type="entry name" value="EF-hand"/>
    <property type="match status" value="2"/>
</dbReference>
<dbReference type="InterPro" id="IPR011992">
    <property type="entry name" value="EF-hand-dom_pair"/>
</dbReference>
<organism evidence="4">
    <name type="scientific">Hexamita inflata</name>
    <dbReference type="NCBI Taxonomy" id="28002"/>
    <lineage>
        <taxon>Eukaryota</taxon>
        <taxon>Metamonada</taxon>
        <taxon>Diplomonadida</taxon>
        <taxon>Hexamitidae</taxon>
        <taxon>Hexamitinae</taxon>
        <taxon>Hexamita</taxon>
    </lineage>
</organism>
<dbReference type="PROSITE" id="PS50222">
    <property type="entry name" value="EF_HAND_2"/>
    <property type="match status" value="2"/>
</dbReference>